<gene>
    <name evidence="6" type="ORF">BDD43_1485</name>
</gene>
<evidence type="ECO:0000256" key="1">
    <source>
        <dbReference type="ARBA" id="ARBA00001561"/>
    </source>
</evidence>
<evidence type="ECO:0000313" key="6">
    <source>
        <dbReference type="EMBL" id="RKR81340.1"/>
    </source>
</evidence>
<comment type="caution">
    <text evidence="6">The sequence shown here is derived from an EMBL/GenBank/DDBJ whole genome shotgun (WGS) entry which is preliminary data.</text>
</comment>
<dbReference type="Gene3D" id="3.40.80.10">
    <property type="entry name" value="Peptidoglycan recognition protein-like"/>
    <property type="match status" value="1"/>
</dbReference>
<protein>
    <recommendedName>
        <fullName evidence="2">N-acetylmuramoyl-L-alanine amidase</fullName>
        <ecNumber evidence="2">3.5.1.28</ecNumber>
    </recommendedName>
</protein>
<evidence type="ECO:0000256" key="3">
    <source>
        <dbReference type="ARBA" id="ARBA00022801"/>
    </source>
</evidence>
<dbReference type="InterPro" id="IPR036505">
    <property type="entry name" value="Amidase/PGRP_sf"/>
</dbReference>
<dbReference type="GO" id="GO:0071555">
    <property type="term" value="P:cell wall organization"/>
    <property type="evidence" value="ECO:0007669"/>
    <property type="project" value="UniProtKB-KW"/>
</dbReference>
<dbReference type="Pfam" id="PF01510">
    <property type="entry name" value="Amidase_2"/>
    <property type="match status" value="1"/>
</dbReference>
<dbReference type="GO" id="GO:0019867">
    <property type="term" value="C:outer membrane"/>
    <property type="evidence" value="ECO:0007669"/>
    <property type="project" value="TreeGrafter"/>
</dbReference>
<evidence type="ECO:0000256" key="4">
    <source>
        <dbReference type="ARBA" id="ARBA00023316"/>
    </source>
</evidence>
<evidence type="ECO:0000313" key="7">
    <source>
        <dbReference type="Proteomes" id="UP000268007"/>
    </source>
</evidence>
<keyword evidence="4" id="KW-0961">Cell wall biogenesis/degradation</keyword>
<dbReference type="CDD" id="cd06583">
    <property type="entry name" value="PGRP"/>
    <property type="match status" value="1"/>
</dbReference>
<keyword evidence="3" id="KW-0378">Hydrolase</keyword>
<proteinExistence type="predicted"/>
<accession>A0A495IXD0</accession>
<dbReference type="AlphaFoldDB" id="A0A495IXD0"/>
<sequence>MKKHLISPPRIKFEAAKALGIATNGFAKNAHIYPYFVIAVIVMLVSACSPKGPYAVTNKVYKHQADSLTQILQVQQPVALTDSAGLAVPADWVGTVNFGIRKPNYVIIHFTAQDSLGQTLRTFTVKHTGTSAHYVVAKNGKVVHMVNDYLRANHAGVGKWGSVTDMNSISIGIEIDNNGNEPYTDAQINSLIALLTRLKTTYFIPTANFIGHEDFAPKRKPDPGPYFPWKKMAEHGFGYWSDDILELAPENFDYVTALRLIGYDTSDLNSAIIAFKRHFVQTDIKPKLTQLDMNILYNVYQKY</sequence>
<dbReference type="GO" id="GO:0008745">
    <property type="term" value="F:N-acetylmuramoyl-L-alanine amidase activity"/>
    <property type="evidence" value="ECO:0007669"/>
    <property type="project" value="UniProtKB-EC"/>
</dbReference>
<name>A0A495IXD0_9SPHI</name>
<dbReference type="InterPro" id="IPR051206">
    <property type="entry name" value="NAMLAA_amidase_2"/>
</dbReference>
<dbReference type="EMBL" id="RBKU01000001">
    <property type="protein sequence ID" value="RKR81340.1"/>
    <property type="molecule type" value="Genomic_DNA"/>
</dbReference>
<dbReference type="PANTHER" id="PTHR30417:SF1">
    <property type="entry name" value="N-ACETYLMURAMOYL-L-ALANINE AMIDASE AMID"/>
    <property type="match status" value="1"/>
</dbReference>
<keyword evidence="7" id="KW-1185">Reference proteome</keyword>
<comment type="catalytic activity">
    <reaction evidence="1">
        <text>Hydrolyzes the link between N-acetylmuramoyl residues and L-amino acid residues in certain cell-wall glycopeptides.</text>
        <dbReference type="EC" id="3.5.1.28"/>
    </reaction>
</comment>
<dbReference type="SUPFAM" id="SSF55846">
    <property type="entry name" value="N-acetylmuramoyl-L-alanine amidase-like"/>
    <property type="match status" value="1"/>
</dbReference>
<dbReference type="InterPro" id="IPR002502">
    <property type="entry name" value="Amidase_domain"/>
</dbReference>
<dbReference type="Proteomes" id="UP000268007">
    <property type="component" value="Unassembled WGS sequence"/>
</dbReference>
<dbReference type="GO" id="GO:0009253">
    <property type="term" value="P:peptidoglycan catabolic process"/>
    <property type="evidence" value="ECO:0007669"/>
    <property type="project" value="InterPro"/>
</dbReference>
<dbReference type="EC" id="3.5.1.28" evidence="2"/>
<evidence type="ECO:0000259" key="5">
    <source>
        <dbReference type="SMART" id="SM00644"/>
    </source>
</evidence>
<feature type="domain" description="N-acetylmuramoyl-L-alanine amidase" evidence="5">
    <location>
        <begin position="93"/>
        <end position="224"/>
    </location>
</feature>
<dbReference type="SMART" id="SM00644">
    <property type="entry name" value="Ami_2"/>
    <property type="match status" value="1"/>
</dbReference>
<dbReference type="PANTHER" id="PTHR30417">
    <property type="entry name" value="N-ACETYLMURAMOYL-L-ALANINE AMIDASE AMID"/>
    <property type="match status" value="1"/>
</dbReference>
<evidence type="ECO:0000256" key="2">
    <source>
        <dbReference type="ARBA" id="ARBA00011901"/>
    </source>
</evidence>
<dbReference type="GO" id="GO:0009254">
    <property type="term" value="P:peptidoglycan turnover"/>
    <property type="evidence" value="ECO:0007669"/>
    <property type="project" value="TreeGrafter"/>
</dbReference>
<reference evidence="6 7" key="1">
    <citation type="submission" date="2018-10" db="EMBL/GenBank/DDBJ databases">
        <title>Genomic Encyclopedia of Archaeal and Bacterial Type Strains, Phase II (KMG-II): from individual species to whole genera.</title>
        <authorList>
            <person name="Goeker M."/>
        </authorList>
    </citation>
    <scope>NUCLEOTIDE SEQUENCE [LARGE SCALE GENOMIC DNA]</scope>
    <source>
        <strain evidence="6 7">DSM 18602</strain>
    </source>
</reference>
<organism evidence="6 7">
    <name type="scientific">Mucilaginibacter gracilis</name>
    <dbReference type="NCBI Taxonomy" id="423350"/>
    <lineage>
        <taxon>Bacteria</taxon>
        <taxon>Pseudomonadati</taxon>
        <taxon>Bacteroidota</taxon>
        <taxon>Sphingobacteriia</taxon>
        <taxon>Sphingobacteriales</taxon>
        <taxon>Sphingobacteriaceae</taxon>
        <taxon>Mucilaginibacter</taxon>
    </lineage>
</organism>